<feature type="transmembrane region" description="Helical" evidence="5">
    <location>
        <begin position="240"/>
        <end position="258"/>
    </location>
</feature>
<dbReference type="AlphaFoldDB" id="A0A6A4ZJU9"/>
<proteinExistence type="predicted"/>
<feature type="non-terminal residue" evidence="7">
    <location>
        <position position="467"/>
    </location>
</feature>
<dbReference type="InterPro" id="IPR036640">
    <property type="entry name" value="ABC1_TM_sf"/>
</dbReference>
<feature type="transmembrane region" description="Helical" evidence="5">
    <location>
        <begin position="82"/>
        <end position="103"/>
    </location>
</feature>
<dbReference type="GO" id="GO:0005524">
    <property type="term" value="F:ATP binding"/>
    <property type="evidence" value="ECO:0007669"/>
    <property type="project" value="InterPro"/>
</dbReference>
<keyword evidence="3 5" id="KW-1133">Transmembrane helix</keyword>
<comment type="caution">
    <text evidence="7">The sequence shown here is derived from an EMBL/GenBank/DDBJ whole genome shotgun (WGS) entry which is preliminary data.</text>
</comment>
<accession>A0A6A4ZJU9</accession>
<dbReference type="InterPro" id="IPR039421">
    <property type="entry name" value="Type_1_exporter"/>
</dbReference>
<dbReference type="PROSITE" id="PS50929">
    <property type="entry name" value="ABC_TM1F"/>
    <property type="match status" value="1"/>
</dbReference>
<dbReference type="PANTHER" id="PTHR43394">
    <property type="entry name" value="ATP-DEPENDENT PERMEASE MDL1, MITOCHONDRIAL"/>
    <property type="match status" value="1"/>
</dbReference>
<reference evidence="7" key="1">
    <citation type="submission" date="2019-06" db="EMBL/GenBank/DDBJ databases">
        <title>Genomics analysis of Aphanomyces spp. identifies a new class of oomycete effector associated with host adaptation.</title>
        <authorList>
            <person name="Gaulin E."/>
        </authorList>
    </citation>
    <scope>NUCLEOTIDE SEQUENCE</scope>
    <source>
        <strain evidence="7">CBS 578.67</strain>
    </source>
</reference>
<keyword evidence="4 5" id="KW-0472">Membrane</keyword>
<feature type="transmembrane region" description="Helical" evidence="5">
    <location>
        <begin position="162"/>
        <end position="186"/>
    </location>
</feature>
<dbReference type="Pfam" id="PF00664">
    <property type="entry name" value="ABC_membrane"/>
    <property type="match status" value="1"/>
</dbReference>
<evidence type="ECO:0000256" key="5">
    <source>
        <dbReference type="SAM" id="Phobius"/>
    </source>
</evidence>
<protein>
    <recommendedName>
        <fullName evidence="6">ABC transmembrane type-1 domain-containing protein</fullName>
    </recommendedName>
</protein>
<dbReference type="GO" id="GO:0016020">
    <property type="term" value="C:membrane"/>
    <property type="evidence" value="ECO:0007669"/>
    <property type="project" value="UniProtKB-SubCell"/>
</dbReference>
<feature type="domain" description="ABC transmembrane type-1" evidence="6">
    <location>
        <begin position="90"/>
        <end position="406"/>
    </location>
</feature>
<feature type="non-terminal residue" evidence="7">
    <location>
        <position position="1"/>
    </location>
</feature>
<evidence type="ECO:0000256" key="2">
    <source>
        <dbReference type="ARBA" id="ARBA00022692"/>
    </source>
</evidence>
<organism evidence="7">
    <name type="scientific">Aphanomyces stellatus</name>
    <dbReference type="NCBI Taxonomy" id="120398"/>
    <lineage>
        <taxon>Eukaryota</taxon>
        <taxon>Sar</taxon>
        <taxon>Stramenopiles</taxon>
        <taxon>Oomycota</taxon>
        <taxon>Saprolegniomycetes</taxon>
        <taxon>Saprolegniales</taxon>
        <taxon>Verrucalvaceae</taxon>
        <taxon>Aphanomyces</taxon>
    </lineage>
</organism>
<keyword evidence="2 5" id="KW-0812">Transmembrane</keyword>
<dbReference type="SUPFAM" id="SSF90123">
    <property type="entry name" value="ABC transporter transmembrane region"/>
    <property type="match status" value="1"/>
</dbReference>
<evidence type="ECO:0000313" key="7">
    <source>
        <dbReference type="EMBL" id="KAF0708870.1"/>
    </source>
</evidence>
<name>A0A6A4ZJU9_9STRA</name>
<dbReference type="CDD" id="cd07346">
    <property type="entry name" value="ABC_6TM_exporters"/>
    <property type="match status" value="1"/>
</dbReference>
<comment type="subcellular location">
    <subcellularLocation>
        <location evidence="1">Membrane</location>
        <topology evidence="1">Multi-pass membrane protein</topology>
    </subcellularLocation>
</comment>
<evidence type="ECO:0000259" key="6">
    <source>
        <dbReference type="PROSITE" id="PS50929"/>
    </source>
</evidence>
<evidence type="ECO:0000256" key="3">
    <source>
        <dbReference type="ARBA" id="ARBA00022989"/>
    </source>
</evidence>
<dbReference type="EMBL" id="VJMH01002413">
    <property type="protein sequence ID" value="KAF0708870.1"/>
    <property type="molecule type" value="Genomic_DNA"/>
</dbReference>
<dbReference type="OrthoDB" id="6500128at2759"/>
<gene>
    <name evidence="7" type="ORF">As57867_006167</name>
</gene>
<dbReference type="Gene3D" id="1.20.1560.10">
    <property type="entry name" value="ABC transporter type 1, transmembrane domain"/>
    <property type="match status" value="1"/>
</dbReference>
<evidence type="ECO:0000256" key="4">
    <source>
        <dbReference type="ARBA" id="ARBA00023136"/>
    </source>
</evidence>
<dbReference type="InterPro" id="IPR011527">
    <property type="entry name" value="ABC1_TM_dom"/>
</dbReference>
<evidence type="ECO:0000256" key="1">
    <source>
        <dbReference type="ARBA" id="ARBA00004141"/>
    </source>
</evidence>
<dbReference type="GO" id="GO:0140359">
    <property type="term" value="F:ABC-type transporter activity"/>
    <property type="evidence" value="ECO:0007669"/>
    <property type="project" value="InterPro"/>
</dbReference>
<sequence>VAVEMMETDLVIICGRDEGNMSREELMQFLQKALLYRPKDLSANAFLAHLRDIDAQSNHAAYGAFDVVKSTFRHWSNQRVDLAMAVWVVVVFACTTPALAFFLKLLTDEGFPKGLRITRDEDYDENKNTFLKDLHIQVFYKNDSVTESNIKIELPFVPEESLLVAVLGIMGVSIPFVVCNLAMGYFQSKMIAKATQRLQETLLNVLLHKPTKFFQDRSDGDLNSLFQSDIARVNTMWQAVFWNLMQPIVSIVIGFGYLMYFEPILGIMSISVAAVLVTSGPQGLAGERSQEFVKENAHVAAEFQNTVSCQKVVRAYEIQQPLLTRFANSICTLSAAQFAKDFWSGIVQIYIESAMFIYVSVMTACLAIKVYHGEITAGEFFSSVTLLSRVSSPVTILGGFMRVAIGNASSLQRLDEIVMGADEVMNKRGKEDERKPALPRMKKTFSLTNVCFSYTGDVADLDNISAQ</sequence>